<dbReference type="GO" id="GO:0016810">
    <property type="term" value="F:hydrolase activity, acting on carbon-nitrogen (but not peptide) bonds"/>
    <property type="evidence" value="ECO:0007669"/>
    <property type="project" value="InterPro"/>
</dbReference>
<comment type="caution">
    <text evidence="2">The sequence shown here is derived from an EMBL/GenBank/DDBJ whole genome shotgun (WGS) entry which is preliminary data.</text>
</comment>
<dbReference type="Gene3D" id="3.20.20.140">
    <property type="entry name" value="Metal-dependent hydrolases"/>
    <property type="match status" value="1"/>
</dbReference>
<keyword evidence="3" id="KW-1185">Reference proteome</keyword>
<evidence type="ECO:0000313" key="3">
    <source>
        <dbReference type="Proteomes" id="UP001172681"/>
    </source>
</evidence>
<dbReference type="PANTHER" id="PTHR22642">
    <property type="entry name" value="IMIDAZOLONEPROPIONASE"/>
    <property type="match status" value="1"/>
</dbReference>
<dbReference type="InterPro" id="IPR032466">
    <property type="entry name" value="Metal_Hydrolase"/>
</dbReference>
<dbReference type="Pfam" id="PF07969">
    <property type="entry name" value="Amidohydro_3"/>
    <property type="match status" value="1"/>
</dbReference>
<dbReference type="SUPFAM" id="SSF51556">
    <property type="entry name" value="Metallo-dependent hydrolases"/>
    <property type="match status" value="1"/>
</dbReference>
<name>A0AA38YDP9_9EURO</name>
<protein>
    <recommendedName>
        <fullName evidence="1">Amidohydrolase 3 domain-containing protein</fullName>
    </recommendedName>
</protein>
<reference evidence="2" key="1">
    <citation type="submission" date="2022-10" db="EMBL/GenBank/DDBJ databases">
        <title>Culturing micro-colonial fungi from biological soil crusts in the Mojave desert and describing Neophaeococcomyces mojavensis, and introducing the new genera and species Taxawa tesnikishii.</title>
        <authorList>
            <person name="Kurbessoian T."/>
            <person name="Stajich J.E."/>
        </authorList>
    </citation>
    <scope>NUCLEOTIDE SEQUENCE</scope>
    <source>
        <strain evidence="2">TK_35</strain>
    </source>
</reference>
<dbReference type="Gene3D" id="2.30.40.10">
    <property type="entry name" value="Urease, subunit C, domain 1"/>
    <property type="match status" value="1"/>
</dbReference>
<evidence type="ECO:0000259" key="1">
    <source>
        <dbReference type="Pfam" id="PF07969"/>
    </source>
</evidence>
<dbReference type="InterPro" id="IPR013108">
    <property type="entry name" value="Amidohydro_3"/>
</dbReference>
<evidence type="ECO:0000313" key="2">
    <source>
        <dbReference type="EMBL" id="KAJ9645432.1"/>
    </source>
</evidence>
<dbReference type="SUPFAM" id="SSF51338">
    <property type="entry name" value="Composite domain of metallo-dependent hydrolases"/>
    <property type="match status" value="1"/>
</dbReference>
<feature type="domain" description="Amidohydrolase 3" evidence="1">
    <location>
        <begin position="58"/>
        <end position="541"/>
    </location>
</feature>
<dbReference type="EMBL" id="JAPDRN010000004">
    <property type="protein sequence ID" value="KAJ9645432.1"/>
    <property type="molecule type" value="Genomic_DNA"/>
</dbReference>
<dbReference type="Proteomes" id="UP001172681">
    <property type="component" value="Unassembled WGS sequence"/>
</dbReference>
<dbReference type="InterPro" id="IPR011059">
    <property type="entry name" value="Metal-dep_hydrolase_composite"/>
</dbReference>
<sequence>MNSSTANNALAFVGGRIYTVNESTPWVTAFVVAPSGRFAKLGNDEEILAEARKQHLVVHDLRGRFVMPGIHDAHTHLLSASLQKLSESAIGIDADDQSLAKKIKEGSCACAYAHAWGDWIISNFYSASSFPDQRPDRKYLDKQFPDQPVIVRDISCHNILMNTEGLKRAGYDLSETQDPPGGRYVRREDGEMTGELVESASTKAWLNLPPLALAHAKRAILFGMRMSLRFGITSCQEASANSIYLAALRELEEERLLTMNIHTHIVYGPENFALERKQDLHALLDNAQSFESQHVHTNFVKFWLDGAPLPPHFTQCDLDGCGKPDTNKLLIDQETLLYALKKYDRKGMTCKLHCAGEGSVRQALDVISSVRREHPDGPQHELAHCNAIHQDDIQRLVELRVTAEMSPAIFHEQELVSAYPNIFKWPFREVLDSGGRMTIGSDWILPPTPSLFPSLAAIVDRLGNANGVGGPQPDADARRRGGELLCKIITLGGAEAVGRAHEVGSIVPGKRANFIVVDRDLSRGEFDGAEVLQTWFEGRLVWTKDMAVSPKL</sequence>
<organism evidence="2 3">
    <name type="scientific">Knufia peltigerae</name>
    <dbReference type="NCBI Taxonomy" id="1002370"/>
    <lineage>
        <taxon>Eukaryota</taxon>
        <taxon>Fungi</taxon>
        <taxon>Dikarya</taxon>
        <taxon>Ascomycota</taxon>
        <taxon>Pezizomycotina</taxon>
        <taxon>Eurotiomycetes</taxon>
        <taxon>Chaetothyriomycetidae</taxon>
        <taxon>Chaetothyriales</taxon>
        <taxon>Trichomeriaceae</taxon>
        <taxon>Knufia</taxon>
    </lineage>
</organism>
<accession>A0AA38YDP9</accession>
<dbReference type="AlphaFoldDB" id="A0AA38YDP9"/>
<dbReference type="PANTHER" id="PTHR22642:SF2">
    <property type="entry name" value="PROTEIN LONG AFTER FAR-RED 3"/>
    <property type="match status" value="1"/>
</dbReference>
<dbReference type="Gene3D" id="3.10.310.70">
    <property type="match status" value="1"/>
</dbReference>
<gene>
    <name evidence="2" type="ORF">H2204_001011</name>
</gene>
<proteinExistence type="predicted"/>